<feature type="compositionally biased region" description="Basic and acidic residues" evidence="1">
    <location>
        <begin position="13"/>
        <end position="33"/>
    </location>
</feature>
<dbReference type="KEGG" id="scl:sce4117"/>
<dbReference type="BioCyc" id="SCEL448385:SCE_RS21165-MONOMER"/>
<accession>A9EW23</accession>
<feature type="region of interest" description="Disordered" evidence="1">
    <location>
        <begin position="1"/>
        <end position="36"/>
    </location>
</feature>
<keyword evidence="3" id="KW-1185">Reference proteome</keyword>
<dbReference type="AlphaFoldDB" id="A9EW23"/>
<dbReference type="EMBL" id="AM746676">
    <property type="protein sequence ID" value="CAN94280.1"/>
    <property type="molecule type" value="Genomic_DNA"/>
</dbReference>
<reference evidence="2 3" key="1">
    <citation type="journal article" date="2007" name="Nat. Biotechnol.">
        <title>Complete genome sequence of the myxobacterium Sorangium cellulosum.</title>
        <authorList>
            <person name="Schneiker S."/>
            <person name="Perlova O."/>
            <person name="Kaiser O."/>
            <person name="Gerth K."/>
            <person name="Alici A."/>
            <person name="Altmeyer M.O."/>
            <person name="Bartels D."/>
            <person name="Bekel T."/>
            <person name="Beyer S."/>
            <person name="Bode E."/>
            <person name="Bode H.B."/>
            <person name="Bolten C.J."/>
            <person name="Choudhuri J.V."/>
            <person name="Doss S."/>
            <person name="Elnakady Y.A."/>
            <person name="Frank B."/>
            <person name="Gaigalat L."/>
            <person name="Goesmann A."/>
            <person name="Groeger C."/>
            <person name="Gross F."/>
            <person name="Jelsbak L."/>
            <person name="Jelsbak L."/>
            <person name="Kalinowski J."/>
            <person name="Kegler C."/>
            <person name="Knauber T."/>
            <person name="Konietzny S."/>
            <person name="Kopp M."/>
            <person name="Krause L."/>
            <person name="Krug D."/>
            <person name="Linke B."/>
            <person name="Mahmud T."/>
            <person name="Martinez-Arias R."/>
            <person name="McHardy A.C."/>
            <person name="Merai M."/>
            <person name="Meyer F."/>
            <person name="Mormann S."/>
            <person name="Munoz-Dorado J."/>
            <person name="Perez J."/>
            <person name="Pradella S."/>
            <person name="Rachid S."/>
            <person name="Raddatz G."/>
            <person name="Rosenau F."/>
            <person name="Rueckert C."/>
            <person name="Sasse F."/>
            <person name="Scharfe M."/>
            <person name="Schuster S.C."/>
            <person name="Suen G."/>
            <person name="Treuner-Lange A."/>
            <person name="Velicer G.J."/>
            <person name="Vorholter F.-J."/>
            <person name="Weissman K.J."/>
            <person name="Welch R.D."/>
            <person name="Wenzel S.C."/>
            <person name="Whitworth D.E."/>
            <person name="Wilhelm S."/>
            <person name="Wittmann C."/>
            <person name="Bloecker H."/>
            <person name="Puehler A."/>
            <person name="Mueller R."/>
        </authorList>
    </citation>
    <scope>NUCLEOTIDE SEQUENCE [LARGE SCALE GENOMIC DNA]</scope>
    <source>
        <strain evidence="3">So ce56</strain>
    </source>
</reference>
<dbReference type="Proteomes" id="UP000002139">
    <property type="component" value="Chromosome"/>
</dbReference>
<gene>
    <name evidence="2" type="ordered locus">sce4117</name>
</gene>
<proteinExistence type="predicted"/>
<evidence type="ECO:0000313" key="2">
    <source>
        <dbReference type="EMBL" id="CAN94280.1"/>
    </source>
</evidence>
<organism evidence="2 3">
    <name type="scientific">Sorangium cellulosum (strain So ce56)</name>
    <name type="common">Polyangium cellulosum (strain So ce56)</name>
    <dbReference type="NCBI Taxonomy" id="448385"/>
    <lineage>
        <taxon>Bacteria</taxon>
        <taxon>Pseudomonadati</taxon>
        <taxon>Myxococcota</taxon>
        <taxon>Polyangia</taxon>
        <taxon>Polyangiales</taxon>
        <taxon>Polyangiaceae</taxon>
        <taxon>Sorangium</taxon>
    </lineage>
</organism>
<name>A9EW23_SORC5</name>
<protein>
    <submittedName>
        <fullName evidence="2">Uncharacterized protein</fullName>
    </submittedName>
</protein>
<evidence type="ECO:0000256" key="1">
    <source>
        <dbReference type="SAM" id="MobiDB-lite"/>
    </source>
</evidence>
<dbReference type="HOGENOM" id="CLU_1776230_0_0_7"/>
<sequence>MQGSAVSTGEPAPEQRVRLLEQKEREDADEGRVRQQQLGREATVYGVEPQSIGEDVPEILCRDLGQDRDAERSELHHANMGGRKALLETGEHRRRIHVGCGVGVGGVGLLEAGEKGRVEDRHEPSILQAGSDVRGVTGLACLIGGS</sequence>
<evidence type="ECO:0000313" key="3">
    <source>
        <dbReference type="Proteomes" id="UP000002139"/>
    </source>
</evidence>